<dbReference type="InterPro" id="IPR045039">
    <property type="entry name" value="NSI-like"/>
</dbReference>
<dbReference type="Gene3D" id="3.40.630.30">
    <property type="match status" value="1"/>
</dbReference>
<name>A0A4R3Z704_9FIRM</name>
<evidence type="ECO:0000256" key="1">
    <source>
        <dbReference type="ARBA" id="ARBA00022679"/>
    </source>
</evidence>
<keyword evidence="5" id="KW-1185">Reference proteome</keyword>
<evidence type="ECO:0000256" key="2">
    <source>
        <dbReference type="ARBA" id="ARBA00023315"/>
    </source>
</evidence>
<dbReference type="GO" id="GO:0008080">
    <property type="term" value="F:N-acetyltransferase activity"/>
    <property type="evidence" value="ECO:0007669"/>
    <property type="project" value="InterPro"/>
</dbReference>
<dbReference type="Proteomes" id="UP000295515">
    <property type="component" value="Unassembled WGS sequence"/>
</dbReference>
<dbReference type="AlphaFoldDB" id="A0A4R3Z704"/>
<dbReference type="SUPFAM" id="SSF55729">
    <property type="entry name" value="Acyl-CoA N-acyltransferases (Nat)"/>
    <property type="match status" value="1"/>
</dbReference>
<dbReference type="PANTHER" id="PTHR43626">
    <property type="entry name" value="ACYL-COA N-ACYLTRANSFERASE"/>
    <property type="match status" value="1"/>
</dbReference>
<dbReference type="CDD" id="cd04301">
    <property type="entry name" value="NAT_SF"/>
    <property type="match status" value="1"/>
</dbReference>
<dbReference type="InterPro" id="IPR000182">
    <property type="entry name" value="GNAT_dom"/>
</dbReference>
<dbReference type="EMBL" id="SMCQ01000003">
    <property type="protein sequence ID" value="TCW01714.1"/>
    <property type="molecule type" value="Genomic_DNA"/>
</dbReference>
<keyword evidence="1 4" id="KW-0808">Transferase</keyword>
<dbReference type="RefSeq" id="WP_066449160.1">
    <property type="nucleotide sequence ID" value="NZ_JANKBF010000001.1"/>
</dbReference>
<gene>
    <name evidence="4" type="ORF">EDD60_103171</name>
</gene>
<accession>A0A4R3Z704</accession>
<dbReference type="PANTHER" id="PTHR43626:SF4">
    <property type="entry name" value="GCN5-RELATED N-ACETYLTRANSFERASE 2, CHLOROPLASTIC"/>
    <property type="match status" value="1"/>
</dbReference>
<dbReference type="InterPro" id="IPR016181">
    <property type="entry name" value="Acyl_CoA_acyltransferase"/>
</dbReference>
<sequence length="135" mass="15622">MYQYRDYITIKDVNELRKSVKWKTFEAKQISTMLKNSLAIISVYDYDKCIAMARLIGDGTYDFIVDVIVHPNYQRQGIGHDMIEQLLHLAYDMMESRASVCLIAAKGKESFYENCGFHKIPDDFSGSGMQIFLTR</sequence>
<evidence type="ECO:0000313" key="4">
    <source>
        <dbReference type="EMBL" id="TCW01714.1"/>
    </source>
</evidence>
<evidence type="ECO:0000313" key="5">
    <source>
        <dbReference type="Proteomes" id="UP000295515"/>
    </source>
</evidence>
<keyword evidence="2" id="KW-0012">Acyltransferase</keyword>
<dbReference type="GeneID" id="98914647"/>
<dbReference type="Pfam" id="PF13673">
    <property type="entry name" value="Acetyltransf_10"/>
    <property type="match status" value="1"/>
</dbReference>
<evidence type="ECO:0000259" key="3">
    <source>
        <dbReference type="PROSITE" id="PS51186"/>
    </source>
</evidence>
<feature type="domain" description="N-acetyltransferase" evidence="3">
    <location>
        <begin position="1"/>
        <end position="134"/>
    </location>
</feature>
<comment type="caution">
    <text evidence="4">The sequence shown here is derived from an EMBL/GenBank/DDBJ whole genome shotgun (WGS) entry which is preliminary data.</text>
</comment>
<organism evidence="4 5">
    <name type="scientific">Longibaculum muris</name>
    <dbReference type="NCBI Taxonomy" id="1796628"/>
    <lineage>
        <taxon>Bacteria</taxon>
        <taxon>Bacillati</taxon>
        <taxon>Bacillota</taxon>
        <taxon>Erysipelotrichia</taxon>
        <taxon>Erysipelotrichales</taxon>
        <taxon>Coprobacillaceae</taxon>
        <taxon>Longibaculum</taxon>
    </lineage>
</organism>
<dbReference type="PROSITE" id="PS51186">
    <property type="entry name" value="GNAT"/>
    <property type="match status" value="1"/>
</dbReference>
<proteinExistence type="predicted"/>
<reference evidence="4 5" key="1">
    <citation type="submission" date="2019-03" db="EMBL/GenBank/DDBJ databases">
        <title>Genomic Encyclopedia of Type Strains, Phase IV (KMG-IV): sequencing the most valuable type-strain genomes for metagenomic binning, comparative biology and taxonomic classification.</title>
        <authorList>
            <person name="Goeker M."/>
        </authorList>
    </citation>
    <scope>NUCLEOTIDE SEQUENCE [LARGE SCALE GENOMIC DNA]</scope>
    <source>
        <strain evidence="4 5">DSM 29487</strain>
    </source>
</reference>
<dbReference type="GO" id="GO:0005737">
    <property type="term" value="C:cytoplasm"/>
    <property type="evidence" value="ECO:0007669"/>
    <property type="project" value="TreeGrafter"/>
</dbReference>
<protein>
    <submittedName>
        <fullName evidence="4">N-acetylglutamate synthase-like GNAT family acetyltransferase</fullName>
    </submittedName>
</protein>